<name>A0AA42TVK1_ECTOL</name>
<protein>
    <submittedName>
        <fullName evidence="2">Uncharacterized protein</fullName>
    </submittedName>
</protein>
<feature type="transmembrane region" description="Helical" evidence="1">
    <location>
        <begin position="130"/>
        <end position="151"/>
    </location>
</feature>
<feature type="transmembrane region" description="Helical" evidence="1">
    <location>
        <begin position="99"/>
        <end position="118"/>
    </location>
</feature>
<reference evidence="2" key="1">
    <citation type="submission" date="2022-09" db="EMBL/GenBank/DDBJ databases">
        <title>Intensive care unit water sources are persistently colonized with multi-drug resistant bacteria and are the site of extensive horizontal gene transfer of antibiotic resistance genes.</title>
        <authorList>
            <person name="Diorio-Toth L."/>
        </authorList>
    </citation>
    <scope>NUCLEOTIDE SEQUENCE</scope>
    <source>
        <strain evidence="2">GD03704</strain>
    </source>
</reference>
<dbReference type="RefSeq" id="WP_279534907.1">
    <property type="nucleotide sequence ID" value="NZ_CP104579.1"/>
</dbReference>
<dbReference type="EMBL" id="JAOCJE010000001">
    <property type="protein sequence ID" value="MDH1341357.1"/>
    <property type="molecule type" value="Genomic_DNA"/>
</dbReference>
<dbReference type="Proteomes" id="UP001161697">
    <property type="component" value="Unassembled WGS sequence"/>
</dbReference>
<evidence type="ECO:0000256" key="1">
    <source>
        <dbReference type="SAM" id="Phobius"/>
    </source>
</evidence>
<sequence length="186" mass="20776">MQNAAENPYNPLASIVVLIVSFTFALTPYLFAAGIYGTFNAEEWHAENASLSIMLFSVLTTFGGAFYFIRERNIDMNDWVRRHIDLDELTNKPYLDYLLAHYGYVASSAAFCAAIVYVSKWLLPISGITATSIFMSVTVCFVFMVYGLVFAKAVWGARLRSAPAILMLLPIILLARISHEAGRRGR</sequence>
<proteinExistence type="predicted"/>
<dbReference type="AlphaFoldDB" id="A0AA42TVK1"/>
<feature type="transmembrane region" description="Helical" evidence="1">
    <location>
        <begin position="12"/>
        <end position="39"/>
    </location>
</feature>
<keyword evidence="1" id="KW-0472">Membrane</keyword>
<evidence type="ECO:0000313" key="3">
    <source>
        <dbReference type="Proteomes" id="UP001161697"/>
    </source>
</evidence>
<accession>A0AA42TVK1</accession>
<keyword evidence="1" id="KW-0812">Transmembrane</keyword>
<keyword evidence="1" id="KW-1133">Transmembrane helix</keyword>
<gene>
    <name evidence="2" type="ORF">N5J11_19600</name>
</gene>
<organism evidence="2 3">
    <name type="scientific">Ectopseudomonas oleovorans</name>
    <name type="common">Pseudomonas oleovorans</name>
    <dbReference type="NCBI Taxonomy" id="301"/>
    <lineage>
        <taxon>Bacteria</taxon>
        <taxon>Pseudomonadati</taxon>
        <taxon>Pseudomonadota</taxon>
        <taxon>Gammaproteobacteria</taxon>
        <taxon>Pseudomonadales</taxon>
        <taxon>Pseudomonadaceae</taxon>
        <taxon>Ectopseudomonas</taxon>
    </lineage>
</organism>
<feature type="transmembrane region" description="Helical" evidence="1">
    <location>
        <begin position="51"/>
        <end position="69"/>
    </location>
</feature>
<comment type="caution">
    <text evidence="2">The sequence shown here is derived from an EMBL/GenBank/DDBJ whole genome shotgun (WGS) entry which is preliminary data.</text>
</comment>
<evidence type="ECO:0000313" key="2">
    <source>
        <dbReference type="EMBL" id="MDH1341357.1"/>
    </source>
</evidence>